<feature type="signal peptide" evidence="1">
    <location>
        <begin position="1"/>
        <end position="24"/>
    </location>
</feature>
<evidence type="ECO:0000256" key="1">
    <source>
        <dbReference type="SAM" id="SignalP"/>
    </source>
</evidence>
<dbReference type="InterPro" id="IPR032675">
    <property type="entry name" value="LRR_dom_sf"/>
</dbReference>
<dbReference type="EMBL" id="CP002873">
    <property type="protein sequence ID" value="AGA66240.1"/>
    <property type="molecule type" value="Genomic_DNA"/>
</dbReference>
<dbReference type="Proteomes" id="UP000010793">
    <property type="component" value="Chromosome"/>
</dbReference>
<dbReference type="KEGG" id="bpip:BPP43_04850"/>
<reference evidence="2 3" key="1">
    <citation type="journal article" date="2013" name="Genome Announc.">
        <title>Complete Genome Sequence of the Porcine Strain Brachyspira pilosicoli P43/6/78(T.).</title>
        <authorList>
            <person name="Lin C."/>
            <person name="den Bakker H.C."/>
            <person name="Suzuki H."/>
            <person name="Lefebure T."/>
            <person name="Ponnala L."/>
            <person name="Sun Q."/>
            <person name="Stanhope M.J."/>
            <person name="Wiedmann M."/>
            <person name="Duhamel G.E."/>
        </authorList>
    </citation>
    <scope>NUCLEOTIDE SEQUENCE [LARGE SCALE GENOMIC DNA]</scope>
    <source>
        <strain evidence="2 3">P43/6/78</strain>
    </source>
</reference>
<dbReference type="PROSITE" id="PS51257">
    <property type="entry name" value="PROKAR_LIPOPROTEIN"/>
    <property type="match status" value="1"/>
</dbReference>
<dbReference type="Gene3D" id="3.80.10.10">
    <property type="entry name" value="Ribonuclease Inhibitor"/>
    <property type="match status" value="2"/>
</dbReference>
<evidence type="ECO:0000313" key="3">
    <source>
        <dbReference type="Proteomes" id="UP000010793"/>
    </source>
</evidence>
<proteinExistence type="predicted"/>
<feature type="chain" id="PRO_5017188953" description="Surface antigen BspA like protein" evidence="1">
    <location>
        <begin position="25"/>
        <end position="313"/>
    </location>
</feature>
<dbReference type="Pfam" id="PF13306">
    <property type="entry name" value="LRR_5"/>
    <property type="match status" value="2"/>
</dbReference>
<keyword evidence="1" id="KW-0732">Signal</keyword>
<dbReference type="SUPFAM" id="SSF52058">
    <property type="entry name" value="L domain-like"/>
    <property type="match status" value="1"/>
</dbReference>
<dbReference type="InterPro" id="IPR026906">
    <property type="entry name" value="LRR_5"/>
</dbReference>
<protein>
    <recommendedName>
        <fullName evidence="4">Surface antigen BspA like protein</fullName>
    </recommendedName>
</protein>
<dbReference type="InterPro" id="IPR053139">
    <property type="entry name" value="Surface_bspA-like"/>
</dbReference>
<evidence type="ECO:0008006" key="4">
    <source>
        <dbReference type="Google" id="ProtNLM"/>
    </source>
</evidence>
<evidence type="ECO:0000313" key="2">
    <source>
        <dbReference type="EMBL" id="AGA66240.1"/>
    </source>
</evidence>
<accession>A0A3B6VK39</accession>
<keyword evidence="3" id="KW-1185">Reference proteome</keyword>
<dbReference type="RefSeq" id="WP_015274302.1">
    <property type="nucleotide sequence ID" value="NC_019908.1"/>
</dbReference>
<sequence>MLKNIISIVLCFLVIISCFNPISAENNKQEEDNNQNIIPPATEEELIKYGVDISQDDADITKQIEENLKLYFEEKGIYKVILKGTAKSYYSQSNSLSFLIYTAAKNLLVNNIIIDISGINFNDSSIKSYMFAEGMNTQEDVIFTFVFPENKITVIKSYAFHMLSSLRAISIPNSVITIEEASFFQCSKLEKLTLGNSLKTIGDSAFLEASSLKELTIPNSVTTIEAGAFANSGLVTLSIPSSLTTIGNLAFSASLSLTTLTYLGKTPNDVTTVGKDIFVACTKLTTLKVPNADDIKDSKWKTFLGYSFQTVTK</sequence>
<name>A0A3B6VK39_BRAPL</name>
<dbReference type="AlphaFoldDB" id="A0A3B6VK39"/>
<dbReference type="PANTHER" id="PTHR45661">
    <property type="entry name" value="SURFACE ANTIGEN"/>
    <property type="match status" value="1"/>
</dbReference>
<dbReference type="PANTHER" id="PTHR45661:SF3">
    <property type="entry name" value="IG-LIKE DOMAIN-CONTAINING PROTEIN"/>
    <property type="match status" value="1"/>
</dbReference>
<organism evidence="2 3">
    <name type="scientific">Brachyspira pilosicoli P43/6/78</name>
    <dbReference type="NCBI Taxonomy" id="1042417"/>
    <lineage>
        <taxon>Bacteria</taxon>
        <taxon>Pseudomonadati</taxon>
        <taxon>Spirochaetota</taxon>
        <taxon>Spirochaetia</taxon>
        <taxon>Brachyspirales</taxon>
        <taxon>Brachyspiraceae</taxon>
        <taxon>Brachyspira</taxon>
    </lineage>
</organism>
<gene>
    <name evidence="2" type="ORF">BPP43_04850</name>
</gene>